<keyword evidence="7" id="KW-0804">Transcription</keyword>
<dbReference type="PANTHER" id="PTHR37461:SF1">
    <property type="entry name" value="ANTI-SIGMA-K FACTOR RSKA"/>
    <property type="match status" value="1"/>
</dbReference>
<reference evidence="13 14" key="2">
    <citation type="journal article" date="2017" name="Int. J. Syst. Evol. Microbiol.">
        <title>Gordonia phthalatica sp. nov., a di-n-butyl phthalate-degrading bacterium isolated from activated sludge.</title>
        <authorList>
            <person name="Jin D."/>
            <person name="Kong X."/>
            <person name="Jia M."/>
            <person name="Yu X."/>
            <person name="Wang X."/>
            <person name="Zhuang X."/>
            <person name="Deng Y."/>
            <person name="Bai Z."/>
        </authorList>
    </citation>
    <scope>NUCLEOTIDE SEQUENCE [LARGE SCALE GENOMIC DNA]</scope>
    <source>
        <strain evidence="13 14">QH-11</strain>
    </source>
</reference>
<evidence type="ECO:0000256" key="6">
    <source>
        <dbReference type="ARBA" id="ARBA00023136"/>
    </source>
</evidence>
<evidence type="ECO:0000256" key="4">
    <source>
        <dbReference type="ARBA" id="ARBA00022989"/>
    </source>
</evidence>
<name>A0A0N9NF27_9ACTN</name>
<organism evidence="13 14">
    <name type="scientific">Gordonia phthalatica</name>
    <dbReference type="NCBI Taxonomy" id="1136941"/>
    <lineage>
        <taxon>Bacteria</taxon>
        <taxon>Bacillati</taxon>
        <taxon>Actinomycetota</taxon>
        <taxon>Actinomycetes</taxon>
        <taxon>Mycobacteriales</taxon>
        <taxon>Gordoniaceae</taxon>
        <taxon>Gordonia</taxon>
    </lineage>
</organism>
<dbReference type="PATRIC" id="fig|1136941.3.peg.3303"/>
<dbReference type="GO" id="GO:0016989">
    <property type="term" value="F:sigma factor antagonist activity"/>
    <property type="evidence" value="ECO:0007669"/>
    <property type="project" value="TreeGrafter"/>
</dbReference>
<evidence type="ECO:0000313" key="14">
    <source>
        <dbReference type="Proteomes" id="UP000063789"/>
    </source>
</evidence>
<dbReference type="InterPro" id="IPR018764">
    <property type="entry name" value="RskA_C"/>
</dbReference>
<feature type="transmembrane region" description="Helical" evidence="10">
    <location>
        <begin position="100"/>
        <end position="122"/>
    </location>
</feature>
<evidence type="ECO:0000256" key="8">
    <source>
        <dbReference type="ARBA" id="ARBA00029829"/>
    </source>
</evidence>
<dbReference type="PANTHER" id="PTHR37461">
    <property type="entry name" value="ANTI-SIGMA-K FACTOR RSKA"/>
    <property type="match status" value="1"/>
</dbReference>
<dbReference type="Pfam" id="PF22618">
    <property type="entry name" value="RskA_N"/>
    <property type="match status" value="1"/>
</dbReference>
<keyword evidence="3 10" id="KW-0812">Transmembrane</keyword>
<evidence type="ECO:0000256" key="5">
    <source>
        <dbReference type="ARBA" id="ARBA00023015"/>
    </source>
</evidence>
<dbReference type="EMBL" id="CP011853">
    <property type="protein sequence ID" value="ALG85734.1"/>
    <property type="molecule type" value="Genomic_DNA"/>
</dbReference>
<reference evidence="14" key="1">
    <citation type="submission" date="2015-06" db="EMBL/GenBank/DDBJ databases">
        <title>Complete genome sequence and metabolic analysis of phthalate degradation pathway in Gordonia sp. QH-11.</title>
        <authorList>
            <person name="Jin D."/>
            <person name="Kong X."/>
            <person name="Bai Z."/>
        </authorList>
    </citation>
    <scope>NUCLEOTIDE SEQUENCE [LARGE SCALE GENOMIC DNA]</scope>
    <source>
        <strain evidence="14">QH-11</strain>
    </source>
</reference>
<evidence type="ECO:0000259" key="12">
    <source>
        <dbReference type="Pfam" id="PF22618"/>
    </source>
</evidence>
<dbReference type="KEGG" id="goq:ACH46_16155"/>
<feature type="domain" description="Anti-sigma-K factor RskA N-terminal" evidence="12">
    <location>
        <begin position="8"/>
        <end position="54"/>
    </location>
</feature>
<dbReference type="Pfam" id="PF10099">
    <property type="entry name" value="RskA_C"/>
    <property type="match status" value="1"/>
</dbReference>
<dbReference type="OrthoDB" id="153510at2"/>
<dbReference type="GO" id="GO:0006417">
    <property type="term" value="P:regulation of translation"/>
    <property type="evidence" value="ECO:0007669"/>
    <property type="project" value="TreeGrafter"/>
</dbReference>
<protein>
    <recommendedName>
        <fullName evidence="9">Regulator of SigK</fullName>
    </recommendedName>
    <alternativeName>
        <fullName evidence="8">Sigma-K anti-sigma factor RskA</fullName>
    </alternativeName>
</protein>
<dbReference type="GO" id="GO:0005886">
    <property type="term" value="C:plasma membrane"/>
    <property type="evidence" value="ECO:0007669"/>
    <property type="project" value="UniProtKB-SubCell"/>
</dbReference>
<keyword evidence="14" id="KW-1185">Reference proteome</keyword>
<dbReference type="STRING" id="1136941.ACH46_16155"/>
<dbReference type="RefSeq" id="WP_062393825.1">
    <property type="nucleotide sequence ID" value="NZ_CP011853.1"/>
</dbReference>
<proteinExistence type="predicted"/>
<evidence type="ECO:0000256" key="3">
    <source>
        <dbReference type="ARBA" id="ARBA00022692"/>
    </source>
</evidence>
<evidence type="ECO:0000256" key="7">
    <source>
        <dbReference type="ARBA" id="ARBA00023163"/>
    </source>
</evidence>
<keyword evidence="6 10" id="KW-0472">Membrane</keyword>
<evidence type="ECO:0000313" key="13">
    <source>
        <dbReference type="EMBL" id="ALG85734.1"/>
    </source>
</evidence>
<feature type="domain" description="Anti-sigma K factor RskA C-terminal" evidence="11">
    <location>
        <begin position="102"/>
        <end position="223"/>
    </location>
</feature>
<evidence type="ECO:0000256" key="1">
    <source>
        <dbReference type="ARBA" id="ARBA00004162"/>
    </source>
</evidence>
<keyword evidence="4 10" id="KW-1133">Transmembrane helix</keyword>
<dbReference type="AlphaFoldDB" id="A0A0N9NF27"/>
<evidence type="ECO:0000259" key="11">
    <source>
        <dbReference type="Pfam" id="PF10099"/>
    </source>
</evidence>
<comment type="subcellular location">
    <subcellularLocation>
        <location evidence="1">Cell membrane</location>
        <topology evidence="1">Single-pass membrane protein</topology>
    </subcellularLocation>
</comment>
<dbReference type="Proteomes" id="UP000063789">
    <property type="component" value="Chromosome"/>
</dbReference>
<evidence type="ECO:0000256" key="9">
    <source>
        <dbReference type="ARBA" id="ARBA00030803"/>
    </source>
</evidence>
<evidence type="ECO:0000256" key="10">
    <source>
        <dbReference type="SAM" id="Phobius"/>
    </source>
</evidence>
<dbReference type="InterPro" id="IPR041916">
    <property type="entry name" value="Anti_sigma_zinc_sf"/>
</dbReference>
<keyword evidence="2" id="KW-1003">Cell membrane</keyword>
<dbReference type="Gene3D" id="1.10.10.1320">
    <property type="entry name" value="Anti-sigma factor, zinc-finger domain"/>
    <property type="match status" value="1"/>
</dbReference>
<evidence type="ECO:0000256" key="2">
    <source>
        <dbReference type="ARBA" id="ARBA00022475"/>
    </source>
</evidence>
<sequence>MSEDYDDLRDLAPLIAFDAVDDVERARILKAVAQADETDRRAFEDELKAVRATLVRMSEATAVEPPSQLRDRVLSRLDEQPSARDDAVGSPVRDRRRLRLVAAAAAAAIVLAAGGVIGYTVAGRGEQAAPSQTEQIFAAPDVRTTTGTVAGGQATVTYSPSTGEGVLVMNDVPRPAPGTIYQMWLIGPSGPKLAGTMSDADVSPSTTAMITDMRGATAVAFTVGDSATPDKMISAPVAELPLS</sequence>
<dbReference type="InterPro" id="IPR053877">
    <property type="entry name" value="RskA_N"/>
</dbReference>
<dbReference type="InterPro" id="IPR051474">
    <property type="entry name" value="Anti-sigma-K/W_factor"/>
</dbReference>
<keyword evidence="5" id="KW-0805">Transcription regulation</keyword>
<accession>A0A0N9NF27</accession>
<gene>
    <name evidence="13" type="ORF">ACH46_16155</name>
</gene>